<keyword evidence="3" id="KW-1185">Reference proteome</keyword>
<evidence type="ECO:0000256" key="1">
    <source>
        <dbReference type="SAM" id="MobiDB-lite"/>
    </source>
</evidence>
<accession>A0AAN7KR66</accession>
<protein>
    <submittedName>
        <fullName evidence="2">Uncharacterized protein</fullName>
    </submittedName>
</protein>
<proteinExistence type="predicted"/>
<comment type="caution">
    <text evidence="2">The sequence shown here is derived from an EMBL/GenBank/DDBJ whole genome shotgun (WGS) entry which is preliminary data.</text>
</comment>
<dbReference type="Proteomes" id="UP001346149">
    <property type="component" value="Unassembled WGS sequence"/>
</dbReference>
<dbReference type="EMBL" id="JAXQNO010000019">
    <property type="protein sequence ID" value="KAK4774658.1"/>
    <property type="molecule type" value="Genomic_DNA"/>
</dbReference>
<feature type="region of interest" description="Disordered" evidence="1">
    <location>
        <begin position="172"/>
        <end position="226"/>
    </location>
</feature>
<gene>
    <name evidence="2" type="ORF">SAY86_009593</name>
</gene>
<dbReference type="AlphaFoldDB" id="A0AAN7KR66"/>
<dbReference type="PANTHER" id="PTHR34952">
    <property type="entry name" value="OS05G0113500 PROTEIN"/>
    <property type="match status" value="1"/>
</dbReference>
<evidence type="ECO:0000313" key="3">
    <source>
        <dbReference type="Proteomes" id="UP001346149"/>
    </source>
</evidence>
<reference evidence="2 3" key="1">
    <citation type="journal article" date="2023" name="Hortic Res">
        <title>Pangenome of water caltrop reveals structural variations and asymmetric subgenome divergence after allopolyploidization.</title>
        <authorList>
            <person name="Zhang X."/>
            <person name="Chen Y."/>
            <person name="Wang L."/>
            <person name="Yuan Y."/>
            <person name="Fang M."/>
            <person name="Shi L."/>
            <person name="Lu R."/>
            <person name="Comes H.P."/>
            <person name="Ma Y."/>
            <person name="Chen Y."/>
            <person name="Huang G."/>
            <person name="Zhou Y."/>
            <person name="Zheng Z."/>
            <person name="Qiu Y."/>
        </authorList>
    </citation>
    <scope>NUCLEOTIDE SEQUENCE [LARGE SCALE GENOMIC DNA]</scope>
    <source>
        <strain evidence="2">F231</strain>
    </source>
</reference>
<evidence type="ECO:0000313" key="2">
    <source>
        <dbReference type="EMBL" id="KAK4774658.1"/>
    </source>
</evidence>
<dbReference type="PANTHER" id="PTHR34952:SF2">
    <property type="entry name" value="OS05G0113500 PROTEIN"/>
    <property type="match status" value="1"/>
</dbReference>
<organism evidence="2 3">
    <name type="scientific">Trapa natans</name>
    <name type="common">Water chestnut</name>
    <dbReference type="NCBI Taxonomy" id="22666"/>
    <lineage>
        <taxon>Eukaryota</taxon>
        <taxon>Viridiplantae</taxon>
        <taxon>Streptophyta</taxon>
        <taxon>Embryophyta</taxon>
        <taxon>Tracheophyta</taxon>
        <taxon>Spermatophyta</taxon>
        <taxon>Magnoliopsida</taxon>
        <taxon>eudicotyledons</taxon>
        <taxon>Gunneridae</taxon>
        <taxon>Pentapetalae</taxon>
        <taxon>rosids</taxon>
        <taxon>malvids</taxon>
        <taxon>Myrtales</taxon>
        <taxon>Lythraceae</taxon>
        <taxon>Trapa</taxon>
    </lineage>
</organism>
<sequence>MRNKCVILCPFDASDIIVHLSNCLIHTVPSNRYIPAMDELSSSFDPCIDATDSVMEKVIYVIHKSVQIVEDHQFDSTSGSDEFSECGGPKTISQQKLLTRYESFPSPMSSYMDSEEPYNKLELASRGLFLKDHPPLKPASSMKGSREKRGVTKIGLRVTWASDVYDPLPTSVSHAVRRGTKSRNVSRKGKRHGKGCHNAKSSSRGSRSKDFSNGAGYRDQKKKKAPSKIPVSSNIWYKLSNPGNDLLDIELDQVEYGMRILDVSCGSSFMKTSLAKSHYPVAEAL</sequence>
<feature type="compositionally biased region" description="Basic residues" evidence="1">
    <location>
        <begin position="175"/>
        <end position="197"/>
    </location>
</feature>
<name>A0AAN7KR66_TRANT</name>